<reference evidence="2" key="1">
    <citation type="journal article" date="2019" name="Int. J. Syst. Evol. Microbiol.">
        <title>The Global Catalogue of Microorganisms (GCM) 10K type strain sequencing project: providing services to taxonomists for standard genome sequencing and annotation.</title>
        <authorList>
            <consortium name="The Broad Institute Genomics Platform"/>
            <consortium name="The Broad Institute Genome Sequencing Center for Infectious Disease"/>
            <person name="Wu L."/>
            <person name="Ma J."/>
        </authorList>
    </citation>
    <scope>NUCLEOTIDE SEQUENCE [LARGE SCALE GENOMIC DNA]</scope>
    <source>
        <strain evidence="2">NBRC 103632</strain>
    </source>
</reference>
<keyword evidence="2" id="KW-1185">Reference proteome</keyword>
<accession>A0ABV9F1P9</accession>
<dbReference type="Gene3D" id="2.40.160.20">
    <property type="match status" value="2"/>
</dbReference>
<proteinExistence type="predicted"/>
<evidence type="ECO:0000313" key="2">
    <source>
        <dbReference type="Proteomes" id="UP001595957"/>
    </source>
</evidence>
<dbReference type="Pfam" id="PF11578">
    <property type="entry name" value="DUF3237"/>
    <property type="match status" value="2"/>
</dbReference>
<dbReference type="RefSeq" id="WP_380806277.1">
    <property type="nucleotide sequence ID" value="NZ_JBHSFZ010000058.1"/>
</dbReference>
<comment type="caution">
    <text evidence="1">The sequence shown here is derived from an EMBL/GenBank/DDBJ whole genome shotgun (WGS) entry which is preliminary data.</text>
</comment>
<protein>
    <submittedName>
        <fullName evidence="1">DUF3237 family protein</fullName>
    </submittedName>
</protein>
<sequence length="304" mass="33227">MTFQIPVKHLFSVRLEGLRKHSYDFVGPFGRRRFEKAVGGTVSGSAMTGKVLELLATDYGRVSDDGSLRAYNAGITLQAEDGAIVLLQFRGRSSAVYGPGQSRVQALFQAPEGPFGWLNGIQAVGHGREDGDDTILEIYAVTGSEPAEGPDDERAWAEKEGLPADFILRRRSAHVPGAIRHKLEAPLGSRYFTLAEGGGKFEGPRLGSGDFLSGFAWGPHRMLPGGDVSLMQYDMETFLKADDGTEIFMSYTGCASSQYAKHSWVTAALFEVPSGPHDWMNEVQTVGYGFFRGDGAEYFYYALR</sequence>
<dbReference type="EMBL" id="JBHSFZ010000058">
    <property type="protein sequence ID" value="MFC4595728.1"/>
    <property type="molecule type" value="Genomic_DNA"/>
</dbReference>
<evidence type="ECO:0000313" key="1">
    <source>
        <dbReference type="EMBL" id="MFC4595728.1"/>
    </source>
</evidence>
<organism evidence="1 2">
    <name type="scientific">Sphingobium tyrosinilyticum</name>
    <dbReference type="NCBI Taxonomy" id="2715436"/>
    <lineage>
        <taxon>Bacteria</taxon>
        <taxon>Pseudomonadati</taxon>
        <taxon>Pseudomonadota</taxon>
        <taxon>Alphaproteobacteria</taxon>
        <taxon>Sphingomonadales</taxon>
        <taxon>Sphingomonadaceae</taxon>
        <taxon>Sphingobium</taxon>
    </lineage>
</organism>
<name>A0ABV9F1P9_9SPHN</name>
<gene>
    <name evidence="1" type="ORF">ACFO3E_16330</name>
</gene>
<dbReference type="Proteomes" id="UP001595957">
    <property type="component" value="Unassembled WGS sequence"/>
</dbReference>